<accession>A0A1M6KCI9</accession>
<sequence length="329" mass="38038">MNKRKIAFLCWGILIISGCMVRIDPDSRTTGILPATASPTAPSPETTPLIMPDISSTTTDFSSEPPAEEPVIVDNLQEEPKLYTYEEIAKMLPPDRKLQLIEQEKERFEKALETLNNEYSFYNLIMAKWNENIAYSYYVSDVSPGYKIFFKDKYPIAINYLEQETSTYPIFFGHSSKDFVTFFCISQPLGEVSQECQEALSRIRGLENELEFLKGLASLTEKHGYFALDIYVEDGLQANRILPYSGIKLYWKGDGMRVDDRERINSIHEPIDDPELDAYLKKYGREINYIKELKDREWNLILFPKQTEPPLLFYLYLDSYGPQGILFGR</sequence>
<evidence type="ECO:0000313" key="2">
    <source>
        <dbReference type="EMBL" id="SHJ56645.1"/>
    </source>
</evidence>
<keyword evidence="1" id="KW-0175">Coiled coil</keyword>
<protein>
    <submittedName>
        <fullName evidence="2">Uncharacterized protein</fullName>
    </submittedName>
</protein>
<dbReference type="PROSITE" id="PS51257">
    <property type="entry name" value="PROKAR_LIPOPROTEIN"/>
    <property type="match status" value="1"/>
</dbReference>
<reference evidence="2 3" key="1">
    <citation type="submission" date="2016-11" db="EMBL/GenBank/DDBJ databases">
        <authorList>
            <person name="Varghese N."/>
            <person name="Submissions S."/>
        </authorList>
    </citation>
    <scope>NUCLEOTIDE SEQUENCE [LARGE SCALE GENOMIC DNA]</scope>
    <source>
        <strain evidence="2 3">DSM 19027</strain>
    </source>
</reference>
<gene>
    <name evidence="2" type="ORF">SAMN05444373_10744</name>
</gene>
<dbReference type="Proteomes" id="UP000324781">
    <property type="component" value="Unassembled WGS sequence"/>
</dbReference>
<proteinExistence type="predicted"/>
<dbReference type="EMBL" id="FQZP01000074">
    <property type="protein sequence ID" value="SHJ56645.1"/>
    <property type="molecule type" value="Genomic_DNA"/>
</dbReference>
<dbReference type="AlphaFoldDB" id="A0A1M6KCI9"/>
<name>A0A1M6KCI9_9FIRM</name>
<feature type="coiled-coil region" evidence="1">
    <location>
        <begin position="189"/>
        <end position="216"/>
    </location>
</feature>
<evidence type="ECO:0000313" key="3">
    <source>
        <dbReference type="Proteomes" id="UP000324781"/>
    </source>
</evidence>
<dbReference type="RefSeq" id="WP_149679673.1">
    <property type="nucleotide sequence ID" value="NZ_FQZP01000074.1"/>
</dbReference>
<evidence type="ECO:0000256" key="1">
    <source>
        <dbReference type="SAM" id="Coils"/>
    </source>
</evidence>
<keyword evidence="3" id="KW-1185">Reference proteome</keyword>
<organism evidence="2 3">
    <name type="scientific">Thermoclostridium caenicola</name>
    <dbReference type="NCBI Taxonomy" id="659425"/>
    <lineage>
        <taxon>Bacteria</taxon>
        <taxon>Bacillati</taxon>
        <taxon>Bacillota</taxon>
        <taxon>Clostridia</taxon>
        <taxon>Eubacteriales</taxon>
        <taxon>Oscillospiraceae</taxon>
        <taxon>Thermoclostridium</taxon>
    </lineage>
</organism>